<dbReference type="EMBL" id="HE858529">
    <property type="protein sequence ID" value="CCI62041.1"/>
    <property type="molecule type" value="Genomic_DNA"/>
</dbReference>
<evidence type="ECO:0000256" key="1">
    <source>
        <dbReference type="ARBA" id="ARBA00002667"/>
    </source>
</evidence>
<comment type="similarity">
    <text evidence="3">Belongs to the ComC family.</text>
</comment>
<evidence type="ECO:0000313" key="8">
    <source>
        <dbReference type="Proteomes" id="UP000009215"/>
    </source>
</evidence>
<name>A0AB33R5T1_STREQ</name>
<evidence type="ECO:0000256" key="6">
    <source>
        <dbReference type="ARBA" id="ARBA00023287"/>
    </source>
</evidence>
<dbReference type="InterPro" id="IPR004288">
    <property type="entry name" value="Competence_ComC"/>
</dbReference>
<evidence type="ECO:0000256" key="5">
    <source>
        <dbReference type="ARBA" id="ARBA00023044"/>
    </source>
</evidence>
<evidence type="ECO:0008006" key="9">
    <source>
        <dbReference type="Google" id="ProtNLM"/>
    </source>
</evidence>
<dbReference type="Pfam" id="PF03047">
    <property type="entry name" value="ComC"/>
    <property type="match status" value="1"/>
</dbReference>
<accession>A0AB33R5T1</accession>
<evidence type="ECO:0000256" key="4">
    <source>
        <dbReference type="ARBA" id="ARBA00022525"/>
    </source>
</evidence>
<keyword evidence="4" id="KW-0964">Secreted</keyword>
<dbReference type="GO" id="GO:0005186">
    <property type="term" value="F:pheromone activity"/>
    <property type="evidence" value="ECO:0007669"/>
    <property type="project" value="UniProtKB-KW"/>
</dbReference>
<dbReference type="Proteomes" id="UP000009215">
    <property type="component" value="Chromosome"/>
</dbReference>
<keyword evidence="6" id="KW-0178">Competence</keyword>
<protein>
    <recommendedName>
        <fullName evidence="9">ComC/BlpC family peptide pheromone/bacteriocin</fullName>
    </recommendedName>
</protein>
<dbReference type="GO" id="GO:0030420">
    <property type="term" value="P:establishment of competence for transformation"/>
    <property type="evidence" value="ECO:0007669"/>
    <property type="project" value="UniProtKB-KW"/>
</dbReference>
<keyword evidence="5" id="KW-0588">Pheromone</keyword>
<organism evidence="7 8">
    <name type="scientific">Streptococcus dysgalactiae subsp. equisimilis AC-2713</name>
    <dbReference type="NCBI Taxonomy" id="759913"/>
    <lineage>
        <taxon>Bacteria</taxon>
        <taxon>Bacillati</taxon>
        <taxon>Bacillota</taxon>
        <taxon>Bacilli</taxon>
        <taxon>Lactobacillales</taxon>
        <taxon>Streptococcaceae</taxon>
        <taxon>Streptococcus</taxon>
    </lineage>
</organism>
<comment type="function">
    <text evidence="1">Acts as a pheromone, induces cells to develop competence for genetic transformation.</text>
</comment>
<dbReference type="GO" id="GO:0005576">
    <property type="term" value="C:extracellular region"/>
    <property type="evidence" value="ECO:0007669"/>
    <property type="project" value="UniProtKB-SubCell"/>
</dbReference>
<evidence type="ECO:0000256" key="2">
    <source>
        <dbReference type="ARBA" id="ARBA00004613"/>
    </source>
</evidence>
<dbReference type="AlphaFoldDB" id="A0AB33R5T1"/>
<dbReference type="RefSeq" id="WP_011017462.1">
    <property type="nucleotide sequence ID" value="NC_019042.1"/>
</dbReference>
<sequence>MNNKKTKNNFSTLSESELLKVIGGDIFKLVIDHISMKARKK</sequence>
<proteinExistence type="inferred from homology"/>
<evidence type="ECO:0000313" key="7">
    <source>
        <dbReference type="EMBL" id="CCI62041.1"/>
    </source>
</evidence>
<reference evidence="7 8" key="1">
    <citation type="submission" date="2012-05" db="EMBL/GenBank/DDBJ databases">
        <title>Complete genome sequence of a Streptococcus dysgalactiae subsp. equisimilis strain possessing Lancefield's group A antigen.</title>
        <authorList>
            <person name="Luetticken R."/>
            <person name="Bruellhoff K."/>
            <person name="Van der Linden M."/>
            <person name="Peltroche-Llacsahuanga H."/>
            <person name="Blom J."/>
            <person name="Weber-Lehmann J."/>
            <person name="Ferretti J.J."/>
            <person name="McShan W.M."/>
        </authorList>
    </citation>
    <scope>NUCLEOTIDE SEQUENCE [LARGE SCALE GENOMIC DNA]</scope>
    <source>
        <strain evidence="7 8">AC-2713</strain>
    </source>
</reference>
<dbReference type="KEGG" id="sdc:SDSE_0543"/>
<evidence type="ECO:0000256" key="3">
    <source>
        <dbReference type="ARBA" id="ARBA00009039"/>
    </source>
</evidence>
<comment type="subcellular location">
    <subcellularLocation>
        <location evidence="2">Secreted</location>
    </subcellularLocation>
</comment>
<gene>
    <name evidence="7" type="ORF">SDSE_0543</name>
</gene>